<evidence type="ECO:0000256" key="9">
    <source>
        <dbReference type="SAM" id="Phobius"/>
    </source>
</evidence>
<feature type="transmembrane region" description="Helical" evidence="9">
    <location>
        <begin position="60"/>
        <end position="90"/>
    </location>
</feature>
<protein>
    <recommendedName>
        <fullName evidence="8">Autoinducer 2 import system permease protein LsrD</fullName>
    </recommendedName>
</protein>
<reference evidence="11" key="1">
    <citation type="journal article" date="2019" name="Int. J. Syst. Evol. Microbiol.">
        <title>The Global Catalogue of Microorganisms (GCM) 10K type strain sequencing project: providing services to taxonomists for standard genome sequencing and annotation.</title>
        <authorList>
            <consortium name="The Broad Institute Genomics Platform"/>
            <consortium name="The Broad Institute Genome Sequencing Center for Infectious Disease"/>
            <person name="Wu L."/>
            <person name="Ma J."/>
        </authorList>
    </citation>
    <scope>NUCLEOTIDE SEQUENCE [LARGE SCALE GENOMIC DNA]</scope>
    <source>
        <strain evidence="11">CGMCC 1.18575</strain>
    </source>
</reference>
<proteinExistence type="predicted"/>
<evidence type="ECO:0000256" key="8">
    <source>
        <dbReference type="ARBA" id="ARBA00039381"/>
    </source>
</evidence>
<feature type="transmembrane region" description="Helical" evidence="9">
    <location>
        <begin position="276"/>
        <end position="295"/>
    </location>
</feature>
<sequence length="329" mass="36192">MEQRVLTNKKEFSAKSFILQWEWLLVALIVSVFVMNANLSEYFLDYDNLRDATMGFLDKAFIVLPMVFIIMMGDIDISVASIVALSSVVMGDLYNHGVPMPLAMAISLAVGTLCGWINGMLIVRYKELSAVIVTLATMTIYRGIAYILLKDQSVGKFPSWFKFLGWDYVGTIPFILIAFAVFAIGFWFLLHKTPFGRRVYAIGNNPTAARYSGVRVDRIKIVVFTLAGFMSAVTALFLTSRMGSTRPNIATGYELEVITMVVLGGISTAGGKGRMLGAILAVFLIGFLRYGLGLVNVSAQMMLIIIGGLLIVSVAIPQLKGRFAFKRKA</sequence>
<keyword evidence="6 9" id="KW-1133">Transmembrane helix</keyword>
<keyword evidence="2" id="KW-0813">Transport</keyword>
<gene>
    <name evidence="10" type="ORF">ACFPOF_19275</name>
</gene>
<dbReference type="RefSeq" id="WP_378135581.1">
    <property type="nucleotide sequence ID" value="NZ_JBHSMI010000028.1"/>
</dbReference>
<keyword evidence="11" id="KW-1185">Reference proteome</keyword>
<feature type="transmembrane region" description="Helical" evidence="9">
    <location>
        <begin position="130"/>
        <end position="149"/>
    </location>
</feature>
<evidence type="ECO:0000256" key="3">
    <source>
        <dbReference type="ARBA" id="ARBA00022475"/>
    </source>
</evidence>
<evidence type="ECO:0000256" key="4">
    <source>
        <dbReference type="ARBA" id="ARBA00022519"/>
    </source>
</evidence>
<evidence type="ECO:0000313" key="11">
    <source>
        <dbReference type="Proteomes" id="UP001596113"/>
    </source>
</evidence>
<feature type="transmembrane region" description="Helical" evidence="9">
    <location>
        <begin position="301"/>
        <end position="319"/>
    </location>
</feature>
<dbReference type="CDD" id="cd06579">
    <property type="entry name" value="TM_PBP1_transp_AraH_like"/>
    <property type="match status" value="1"/>
</dbReference>
<evidence type="ECO:0000313" key="10">
    <source>
        <dbReference type="EMBL" id="MFC5404888.1"/>
    </source>
</evidence>
<accession>A0ABW0HWI7</accession>
<keyword evidence="7 9" id="KW-0472">Membrane</keyword>
<dbReference type="PANTHER" id="PTHR32196">
    <property type="entry name" value="ABC TRANSPORTER PERMEASE PROTEIN YPHD-RELATED-RELATED"/>
    <property type="match status" value="1"/>
</dbReference>
<organism evidence="10 11">
    <name type="scientific">Cohnella soli</name>
    <dbReference type="NCBI Taxonomy" id="425005"/>
    <lineage>
        <taxon>Bacteria</taxon>
        <taxon>Bacillati</taxon>
        <taxon>Bacillota</taxon>
        <taxon>Bacilli</taxon>
        <taxon>Bacillales</taxon>
        <taxon>Paenibacillaceae</taxon>
        <taxon>Cohnella</taxon>
    </lineage>
</organism>
<keyword evidence="3" id="KW-1003">Cell membrane</keyword>
<feature type="transmembrane region" description="Helical" evidence="9">
    <location>
        <begin position="20"/>
        <end position="39"/>
    </location>
</feature>
<keyword evidence="5 9" id="KW-0812">Transmembrane</keyword>
<comment type="subcellular location">
    <subcellularLocation>
        <location evidence="1">Cell membrane</location>
        <topology evidence="1">Multi-pass membrane protein</topology>
    </subcellularLocation>
</comment>
<feature type="transmembrane region" description="Helical" evidence="9">
    <location>
        <begin position="169"/>
        <end position="190"/>
    </location>
</feature>
<comment type="caution">
    <text evidence="10">The sequence shown here is derived from an EMBL/GenBank/DDBJ whole genome shotgun (WGS) entry which is preliminary data.</text>
</comment>
<evidence type="ECO:0000256" key="7">
    <source>
        <dbReference type="ARBA" id="ARBA00023136"/>
    </source>
</evidence>
<name>A0ABW0HWI7_9BACL</name>
<feature type="transmembrane region" description="Helical" evidence="9">
    <location>
        <begin position="219"/>
        <end position="238"/>
    </location>
</feature>
<keyword evidence="4" id="KW-0997">Cell inner membrane</keyword>
<evidence type="ECO:0000256" key="6">
    <source>
        <dbReference type="ARBA" id="ARBA00022989"/>
    </source>
</evidence>
<evidence type="ECO:0000256" key="1">
    <source>
        <dbReference type="ARBA" id="ARBA00004651"/>
    </source>
</evidence>
<dbReference type="Proteomes" id="UP001596113">
    <property type="component" value="Unassembled WGS sequence"/>
</dbReference>
<feature type="transmembrane region" description="Helical" evidence="9">
    <location>
        <begin position="102"/>
        <end position="123"/>
    </location>
</feature>
<dbReference type="PANTHER" id="PTHR32196:SF71">
    <property type="entry name" value="AUTOINDUCER 2 IMPORT SYSTEM PERMEASE PROTEIN LSRD"/>
    <property type="match status" value="1"/>
</dbReference>
<dbReference type="Pfam" id="PF02653">
    <property type="entry name" value="BPD_transp_2"/>
    <property type="match status" value="1"/>
</dbReference>
<dbReference type="EMBL" id="JBHSMI010000028">
    <property type="protein sequence ID" value="MFC5404888.1"/>
    <property type="molecule type" value="Genomic_DNA"/>
</dbReference>
<evidence type="ECO:0000256" key="2">
    <source>
        <dbReference type="ARBA" id="ARBA00022448"/>
    </source>
</evidence>
<dbReference type="InterPro" id="IPR001851">
    <property type="entry name" value="ABC_transp_permease"/>
</dbReference>
<evidence type="ECO:0000256" key="5">
    <source>
        <dbReference type="ARBA" id="ARBA00022692"/>
    </source>
</evidence>
<feature type="transmembrane region" description="Helical" evidence="9">
    <location>
        <begin position="250"/>
        <end position="269"/>
    </location>
</feature>